<dbReference type="EC" id="1.1.1.37" evidence="5"/>
<feature type="binding site" evidence="5 8">
    <location>
        <position position="98"/>
    </location>
    <ligand>
        <name>NAD(+)</name>
        <dbReference type="ChEBI" id="CHEBI:57540"/>
    </ligand>
</feature>
<dbReference type="EMBL" id="QEXV01000001">
    <property type="protein sequence ID" value="PWE18239.1"/>
    <property type="molecule type" value="Genomic_DNA"/>
</dbReference>
<dbReference type="InterPro" id="IPR036291">
    <property type="entry name" value="NAD(P)-bd_dom_sf"/>
</dbReference>
<dbReference type="OrthoDB" id="9802969at2"/>
<feature type="binding site" evidence="5 7">
    <location>
        <position position="85"/>
    </location>
    <ligand>
        <name>substrate</name>
    </ligand>
</feature>
<gene>
    <name evidence="5 11" type="primary">mdh</name>
    <name evidence="11" type="ORF">DDZ18_01120</name>
</gene>
<dbReference type="PIRSF" id="PIRSF000102">
    <property type="entry name" value="Lac_mal_DH"/>
    <property type="match status" value="1"/>
</dbReference>
<dbReference type="InterPro" id="IPR001557">
    <property type="entry name" value="L-lactate/malate_DH"/>
</dbReference>
<dbReference type="Gene3D" id="3.40.50.720">
    <property type="entry name" value="NAD(P)-binding Rossmann-like Domain"/>
    <property type="match status" value="1"/>
</dbReference>
<dbReference type="Pfam" id="PF02866">
    <property type="entry name" value="Ldh_1_C"/>
    <property type="match status" value="1"/>
</dbReference>
<dbReference type="PANTHER" id="PTHR43128:SF16">
    <property type="entry name" value="L-LACTATE DEHYDROGENASE"/>
    <property type="match status" value="1"/>
</dbReference>
<dbReference type="GO" id="GO:0030060">
    <property type="term" value="F:L-malate dehydrogenase (NAD+) activity"/>
    <property type="evidence" value="ECO:0007669"/>
    <property type="project" value="UniProtKB-UniRule"/>
</dbReference>
<sequence length="322" mass="33962">MARKKIALIGAGMIGGTLAHICAREELGDVVLMDLADGVAKGKALDLCEASPVFGKDSNLTGGGVDDYAPIAGADVCIVTAGVPRKPGMSRDDLVETNLKVMKSVGEGIKTHAPDAFVICITNPLDAMVWALREFSGLPREKVVGMAGVLDSARFRWFLAEEFGVSVEDVTAFVMGGHGDTMVPLTRYSTVAGIPIPDMIEMGWTTQDKIDAIVQRTRMGGGEIVKLLGTGSAFYAPAESAVSMAKSYLNDKKRVLPAAAHLDGQFGVDGYYVGVPIVIGAKGCEKVVEVSLNADEQEMFNHSVDAVKELVAACKKLDPSLG</sequence>
<dbReference type="Proteomes" id="UP000245168">
    <property type="component" value="Unassembled WGS sequence"/>
</dbReference>
<evidence type="ECO:0000256" key="5">
    <source>
        <dbReference type="HAMAP-Rule" id="MF_00487"/>
    </source>
</evidence>
<dbReference type="Pfam" id="PF00056">
    <property type="entry name" value="Ldh_1_N"/>
    <property type="match status" value="1"/>
</dbReference>
<dbReference type="NCBIfam" id="NF004863">
    <property type="entry name" value="PRK06223.1"/>
    <property type="match status" value="1"/>
</dbReference>
<feature type="domain" description="Lactate/malate dehydrogenase C-terminal" evidence="10">
    <location>
        <begin position="150"/>
        <end position="311"/>
    </location>
</feature>
<feature type="binding site" evidence="5 8">
    <location>
        <begin position="121"/>
        <end position="123"/>
    </location>
    <ligand>
        <name>NAD(+)</name>
        <dbReference type="ChEBI" id="CHEBI:57540"/>
    </ligand>
</feature>
<evidence type="ECO:0000259" key="10">
    <source>
        <dbReference type="Pfam" id="PF02866"/>
    </source>
</evidence>
<feature type="binding site" evidence="5 8">
    <location>
        <position position="34"/>
    </location>
    <ligand>
        <name>NAD(+)</name>
        <dbReference type="ChEBI" id="CHEBI:57540"/>
    </ligand>
</feature>
<dbReference type="PRINTS" id="PR00086">
    <property type="entry name" value="LLDHDRGNASE"/>
</dbReference>
<comment type="similarity">
    <text evidence="5">Belongs to the LDH/MDH superfamily. MDH type 3 family.</text>
</comment>
<dbReference type="RefSeq" id="WP_109251513.1">
    <property type="nucleotide sequence ID" value="NZ_QEXV01000001.1"/>
</dbReference>
<dbReference type="InterPro" id="IPR011275">
    <property type="entry name" value="Malate_DH_type3"/>
</dbReference>
<comment type="catalytic activity">
    <reaction evidence="5">
        <text>(S)-malate + NAD(+) = oxaloacetate + NADH + H(+)</text>
        <dbReference type="Rhea" id="RHEA:21432"/>
        <dbReference type="ChEBI" id="CHEBI:15378"/>
        <dbReference type="ChEBI" id="CHEBI:15589"/>
        <dbReference type="ChEBI" id="CHEBI:16452"/>
        <dbReference type="ChEBI" id="CHEBI:57540"/>
        <dbReference type="ChEBI" id="CHEBI:57945"/>
        <dbReference type="EC" id="1.1.1.37"/>
    </reaction>
</comment>
<keyword evidence="4 5" id="KW-0520">NAD</keyword>
<feature type="domain" description="Lactate/malate dehydrogenase N-terminal" evidence="9">
    <location>
        <begin position="5"/>
        <end position="145"/>
    </location>
</feature>
<dbReference type="FunFam" id="3.90.110.10:FF:000004">
    <property type="entry name" value="Malate dehydrogenase"/>
    <property type="match status" value="1"/>
</dbReference>
<evidence type="ECO:0000259" key="9">
    <source>
        <dbReference type="Pfam" id="PF00056"/>
    </source>
</evidence>
<dbReference type="AlphaFoldDB" id="A0A2U2BW77"/>
<evidence type="ECO:0000256" key="1">
    <source>
        <dbReference type="ARBA" id="ARBA00003966"/>
    </source>
</evidence>
<name>A0A2U2BW77_9PROT</name>
<dbReference type="InterPro" id="IPR015955">
    <property type="entry name" value="Lactate_DH/Glyco_Ohase_4_C"/>
</dbReference>
<protein>
    <recommendedName>
        <fullName evidence="5">Malate dehydrogenase</fullName>
        <ecNumber evidence="5">1.1.1.37</ecNumber>
    </recommendedName>
</protein>
<dbReference type="HAMAP" id="MF_00487">
    <property type="entry name" value="Malate_dehydrog_3"/>
    <property type="match status" value="1"/>
</dbReference>
<evidence type="ECO:0000313" key="11">
    <source>
        <dbReference type="EMBL" id="PWE18239.1"/>
    </source>
</evidence>
<feature type="binding site" evidence="5 8">
    <location>
        <begin position="10"/>
        <end position="15"/>
    </location>
    <ligand>
        <name>NAD(+)</name>
        <dbReference type="ChEBI" id="CHEBI:57540"/>
    </ligand>
</feature>
<dbReference type="GO" id="GO:0006089">
    <property type="term" value="P:lactate metabolic process"/>
    <property type="evidence" value="ECO:0007669"/>
    <property type="project" value="TreeGrafter"/>
</dbReference>
<dbReference type="PANTHER" id="PTHR43128">
    <property type="entry name" value="L-2-HYDROXYCARBOXYLATE DEHYDROGENASE (NAD(P)(+))"/>
    <property type="match status" value="1"/>
</dbReference>
<keyword evidence="12" id="KW-1185">Reference proteome</keyword>
<feature type="binding site" evidence="5 7">
    <location>
        <position position="91"/>
    </location>
    <ligand>
        <name>substrate</name>
    </ligand>
</feature>
<dbReference type="CDD" id="cd01339">
    <property type="entry name" value="LDH-like_MDH"/>
    <property type="match status" value="1"/>
</dbReference>
<keyword evidence="2 5" id="KW-0816">Tricarboxylic acid cycle</keyword>
<dbReference type="InterPro" id="IPR022383">
    <property type="entry name" value="Lactate/malate_DH_C"/>
</dbReference>
<comment type="function">
    <text evidence="1 5">Catalyzes the reversible oxidation of malate to oxaloacetate.</text>
</comment>
<dbReference type="GO" id="GO:0006099">
    <property type="term" value="P:tricarboxylic acid cycle"/>
    <property type="evidence" value="ECO:0007669"/>
    <property type="project" value="UniProtKB-UniRule"/>
</dbReference>
<dbReference type="GO" id="GO:0004459">
    <property type="term" value="F:L-lactate dehydrogenase (NAD+) activity"/>
    <property type="evidence" value="ECO:0007669"/>
    <property type="project" value="TreeGrafter"/>
</dbReference>
<dbReference type="SUPFAM" id="SSF51735">
    <property type="entry name" value="NAD(P)-binding Rossmann-fold domains"/>
    <property type="match status" value="1"/>
</dbReference>
<evidence type="ECO:0000256" key="3">
    <source>
        <dbReference type="ARBA" id="ARBA00023002"/>
    </source>
</evidence>
<evidence type="ECO:0000313" key="12">
    <source>
        <dbReference type="Proteomes" id="UP000245168"/>
    </source>
</evidence>
<dbReference type="FunFam" id="3.40.50.720:FF:000018">
    <property type="entry name" value="Malate dehydrogenase"/>
    <property type="match status" value="1"/>
</dbReference>
<proteinExistence type="inferred from homology"/>
<evidence type="ECO:0000256" key="8">
    <source>
        <dbReference type="PIRSR" id="PIRSR000102-3"/>
    </source>
</evidence>
<feature type="binding site" evidence="5 7">
    <location>
        <position position="123"/>
    </location>
    <ligand>
        <name>substrate</name>
    </ligand>
</feature>
<evidence type="ECO:0000256" key="7">
    <source>
        <dbReference type="PIRSR" id="PIRSR000102-2"/>
    </source>
</evidence>
<dbReference type="Gene3D" id="3.90.110.10">
    <property type="entry name" value="Lactate dehydrogenase/glycoside hydrolase, family 4, C-terminal"/>
    <property type="match status" value="1"/>
</dbReference>
<evidence type="ECO:0000256" key="2">
    <source>
        <dbReference type="ARBA" id="ARBA00022532"/>
    </source>
</evidence>
<organism evidence="11 12">
    <name type="scientific">Marinicauda salina</name>
    <dbReference type="NCBI Taxonomy" id="2135793"/>
    <lineage>
        <taxon>Bacteria</taxon>
        <taxon>Pseudomonadati</taxon>
        <taxon>Pseudomonadota</taxon>
        <taxon>Alphaproteobacteria</taxon>
        <taxon>Maricaulales</taxon>
        <taxon>Maricaulaceae</taxon>
        <taxon>Marinicauda</taxon>
    </lineage>
</organism>
<feature type="active site" description="Proton acceptor" evidence="5 6">
    <location>
        <position position="178"/>
    </location>
</feature>
<evidence type="ECO:0000256" key="6">
    <source>
        <dbReference type="PIRSR" id="PIRSR000102-1"/>
    </source>
</evidence>
<evidence type="ECO:0000256" key="4">
    <source>
        <dbReference type="ARBA" id="ARBA00023027"/>
    </source>
</evidence>
<dbReference type="SUPFAM" id="SSF56327">
    <property type="entry name" value="LDH C-terminal domain-like"/>
    <property type="match status" value="1"/>
</dbReference>
<accession>A0A2U2BW77</accession>
<feature type="binding site" evidence="5 7">
    <location>
        <position position="154"/>
    </location>
    <ligand>
        <name>substrate</name>
    </ligand>
</feature>
<keyword evidence="3 5" id="KW-0560">Oxidoreductase</keyword>
<reference evidence="12" key="1">
    <citation type="submission" date="2018-05" db="EMBL/GenBank/DDBJ databases">
        <authorList>
            <person name="Liu B.-T."/>
        </authorList>
    </citation>
    <scope>NUCLEOTIDE SEQUENCE [LARGE SCALE GENOMIC DNA]</scope>
    <source>
        <strain evidence="12">WD6-1</strain>
    </source>
</reference>
<dbReference type="NCBIfam" id="TIGR01763">
    <property type="entry name" value="MalateDH_bact"/>
    <property type="match status" value="1"/>
</dbReference>
<dbReference type="InterPro" id="IPR001236">
    <property type="entry name" value="Lactate/malate_DH_N"/>
</dbReference>
<comment type="caution">
    <text evidence="11">The sequence shown here is derived from an EMBL/GenBank/DDBJ whole genome shotgun (WGS) entry which is preliminary data.</text>
</comment>